<dbReference type="Pfam" id="PF00400">
    <property type="entry name" value="WD40"/>
    <property type="match status" value="2"/>
</dbReference>
<dbReference type="FunCoup" id="I2GY88">
    <property type="interactions" value="645"/>
</dbReference>
<dbReference type="Gene3D" id="2.130.10.10">
    <property type="entry name" value="YVTN repeat-like/Quinoprotein amine dehydrogenase"/>
    <property type="match status" value="1"/>
</dbReference>
<evidence type="ECO:0000256" key="3">
    <source>
        <dbReference type="ARBA" id="ARBA00022737"/>
    </source>
</evidence>
<dbReference type="KEGG" id="tbl:TBLA_0B02480"/>
<reference evidence="7 8" key="1">
    <citation type="journal article" date="2011" name="Proc. Natl. Acad. Sci. U.S.A.">
        <title>Evolutionary erosion of yeast sex chromosomes by mating-type switching accidents.</title>
        <authorList>
            <person name="Gordon J.L."/>
            <person name="Armisen D."/>
            <person name="Proux-Wera E."/>
            <person name="Oheigeartaigh S.S."/>
            <person name="Byrne K.P."/>
            <person name="Wolfe K.H."/>
        </authorList>
    </citation>
    <scope>NUCLEOTIDE SEQUENCE [LARGE SCALE GENOMIC DNA]</scope>
    <source>
        <strain evidence="8">ATCC 34711 / CBS 6284 / DSM 70876 / NBRC 10599 / NRRL Y-10934 / UCD 77-7</strain>
    </source>
</reference>
<dbReference type="GO" id="GO:0006357">
    <property type="term" value="P:regulation of transcription by RNA polymerase II"/>
    <property type="evidence" value="ECO:0007669"/>
    <property type="project" value="TreeGrafter"/>
</dbReference>
<dbReference type="InterPro" id="IPR045183">
    <property type="entry name" value="Ebi-like"/>
</dbReference>
<evidence type="ECO:0000313" key="7">
    <source>
        <dbReference type="EMBL" id="CCH59090.1"/>
    </source>
</evidence>
<dbReference type="GO" id="GO:0034967">
    <property type="term" value="C:Set3 complex"/>
    <property type="evidence" value="ECO:0007669"/>
    <property type="project" value="TreeGrafter"/>
</dbReference>
<dbReference type="InterPro" id="IPR015943">
    <property type="entry name" value="WD40/YVTN_repeat-like_dom_sf"/>
</dbReference>
<organism evidence="7 8">
    <name type="scientific">Henningerozyma blattae (strain ATCC 34711 / CBS 6284 / DSM 70876 / NBRC 10599 / NRRL Y-10934 / UCD 77-7)</name>
    <name type="common">Yeast</name>
    <name type="synonym">Tetrapisispora blattae</name>
    <dbReference type="NCBI Taxonomy" id="1071380"/>
    <lineage>
        <taxon>Eukaryota</taxon>
        <taxon>Fungi</taxon>
        <taxon>Dikarya</taxon>
        <taxon>Ascomycota</taxon>
        <taxon>Saccharomycotina</taxon>
        <taxon>Saccharomycetes</taxon>
        <taxon>Saccharomycetales</taxon>
        <taxon>Saccharomycetaceae</taxon>
        <taxon>Henningerozyma</taxon>
    </lineage>
</organism>
<dbReference type="Pfam" id="PF08513">
    <property type="entry name" value="LisH"/>
    <property type="match status" value="1"/>
</dbReference>
<dbReference type="PANTHER" id="PTHR22846">
    <property type="entry name" value="WD40 REPEAT PROTEIN"/>
    <property type="match status" value="1"/>
</dbReference>
<dbReference type="PROSITE" id="PS50082">
    <property type="entry name" value="WD_REPEATS_2"/>
    <property type="match status" value="1"/>
</dbReference>
<sequence>MSLTSEDLNYLIWRYLQETGNQLTALALQEETRVLEYEERLCDMNDKNKNSKSENTDEKNSGSGSNVTNKKKEKTIIRESGVPKGALVNLIQKGILYVEAELLAEGDPSKREALHPEEFSLLKAIQLDKSLTEEIPEEKLLEMEKEDATKLSKKSSNNDTNDMMELDSADDISSQMKITKVSDIIEYAIEMVRYNDSKENENWAILACHSENNDDSQLIITKSSNEKVITRTSVTSHISCIDCSPNSSEMIVAVGTEAGTVHVWKLTSEKNDGQKDDIRLQLVNVLAAHETSIVQLKWSLTGEYLASIDISGRIVIWDSIHGTPVGHIMGNPSSVVAGAVAWVDNTRLGVSLSHGKLGVFDTTGEQLGSLSIETESEFILTCFNTTNRKLLTGTQDGILQIWSGGSLHPYLILKNKLNINIPLLDCFWVSNGNFIISITVDGSINIWAITGKLSGEPIAMTNIDLREKYVFATKLSPNEKYLAIGFNEGGINIYSIHDIILKYRDKSTTLEILPLTINSVAEYEGGRVDCLEWLDDASLLCTINKKQFY</sequence>
<protein>
    <recommendedName>
        <fullName evidence="9">LisH domain-containing protein</fullName>
    </recommendedName>
</protein>
<evidence type="ECO:0000313" key="8">
    <source>
        <dbReference type="Proteomes" id="UP000002866"/>
    </source>
</evidence>
<dbReference type="InParanoid" id="I2GY88"/>
<dbReference type="SMART" id="SM00320">
    <property type="entry name" value="WD40"/>
    <property type="match status" value="5"/>
</dbReference>
<dbReference type="GeneID" id="14494503"/>
<feature type="region of interest" description="Disordered" evidence="6">
    <location>
        <begin position="143"/>
        <end position="163"/>
    </location>
</feature>
<dbReference type="GO" id="GO:0003714">
    <property type="term" value="F:transcription corepressor activity"/>
    <property type="evidence" value="ECO:0007669"/>
    <property type="project" value="InterPro"/>
</dbReference>
<evidence type="ECO:0000256" key="4">
    <source>
        <dbReference type="ARBA" id="ARBA00023242"/>
    </source>
</evidence>
<proteinExistence type="predicted"/>
<dbReference type="InterPro" id="IPR036322">
    <property type="entry name" value="WD40_repeat_dom_sf"/>
</dbReference>
<dbReference type="OrthoDB" id="1367865at2759"/>
<dbReference type="SMART" id="SM00667">
    <property type="entry name" value="LisH"/>
    <property type="match status" value="1"/>
</dbReference>
<evidence type="ECO:0000256" key="5">
    <source>
        <dbReference type="PROSITE-ProRule" id="PRU00221"/>
    </source>
</evidence>
<dbReference type="Gene3D" id="1.20.960.30">
    <property type="match status" value="1"/>
</dbReference>
<dbReference type="PANTHER" id="PTHR22846:SF2">
    <property type="entry name" value="F-BOX-LIKE_WD REPEAT-CONTAINING PROTEIN EBI"/>
    <property type="match status" value="1"/>
</dbReference>
<dbReference type="PROSITE" id="PS50896">
    <property type="entry name" value="LISH"/>
    <property type="match status" value="1"/>
</dbReference>
<keyword evidence="2 5" id="KW-0853">WD repeat</keyword>
<dbReference type="SUPFAM" id="SSF50978">
    <property type="entry name" value="WD40 repeat-like"/>
    <property type="match status" value="1"/>
</dbReference>
<dbReference type="STRING" id="1071380.I2GY88"/>
<evidence type="ECO:0000256" key="6">
    <source>
        <dbReference type="SAM" id="MobiDB-lite"/>
    </source>
</evidence>
<gene>
    <name evidence="7" type="primary">TBLA0B02480</name>
    <name evidence="7" type="ORF">TBLA_0B02480</name>
</gene>
<dbReference type="HOGENOM" id="CLU_007609_1_1_1"/>
<keyword evidence="3" id="KW-0677">Repeat</keyword>
<evidence type="ECO:0000256" key="1">
    <source>
        <dbReference type="ARBA" id="ARBA00004123"/>
    </source>
</evidence>
<evidence type="ECO:0008006" key="9">
    <source>
        <dbReference type="Google" id="ProtNLM"/>
    </source>
</evidence>
<feature type="region of interest" description="Disordered" evidence="6">
    <location>
        <begin position="45"/>
        <end position="76"/>
    </location>
</feature>
<dbReference type="InterPro" id="IPR006594">
    <property type="entry name" value="LisH"/>
</dbReference>
<accession>I2GY88</accession>
<keyword evidence="8" id="KW-1185">Reference proteome</keyword>
<feature type="compositionally biased region" description="Basic and acidic residues" evidence="6">
    <location>
        <begin position="45"/>
        <end position="60"/>
    </location>
</feature>
<name>I2GY88_HENB6</name>
<evidence type="ECO:0000256" key="2">
    <source>
        <dbReference type="ARBA" id="ARBA00022574"/>
    </source>
</evidence>
<dbReference type="EMBL" id="HE806317">
    <property type="protein sequence ID" value="CCH59090.1"/>
    <property type="molecule type" value="Genomic_DNA"/>
</dbReference>
<keyword evidence="4" id="KW-0539">Nucleus</keyword>
<dbReference type="eggNOG" id="KOG0273">
    <property type="taxonomic scope" value="Eukaryota"/>
</dbReference>
<comment type="subcellular location">
    <subcellularLocation>
        <location evidence="1">Nucleus</location>
    </subcellularLocation>
</comment>
<feature type="repeat" description="WD" evidence="5">
    <location>
        <begin position="286"/>
        <end position="318"/>
    </location>
</feature>
<dbReference type="AlphaFoldDB" id="I2GY88"/>
<dbReference type="InterPro" id="IPR001680">
    <property type="entry name" value="WD40_rpt"/>
</dbReference>
<dbReference type="Proteomes" id="UP000002866">
    <property type="component" value="Chromosome 2"/>
</dbReference>
<dbReference type="RefSeq" id="XP_004178609.1">
    <property type="nucleotide sequence ID" value="XM_004178561.1"/>
</dbReference>